<gene>
    <name evidence="1" type="ORF">METZ01_LOCUS254395</name>
</gene>
<dbReference type="Pfam" id="PF02585">
    <property type="entry name" value="PIG-L"/>
    <property type="match status" value="1"/>
</dbReference>
<dbReference type="EMBL" id="UINC01068714">
    <property type="protein sequence ID" value="SVC01541.1"/>
    <property type="molecule type" value="Genomic_DNA"/>
</dbReference>
<name>A0A382ISC2_9ZZZZ</name>
<dbReference type="InterPro" id="IPR003737">
    <property type="entry name" value="GlcNAc_PI_deacetylase-related"/>
</dbReference>
<evidence type="ECO:0008006" key="2">
    <source>
        <dbReference type="Google" id="ProtNLM"/>
    </source>
</evidence>
<reference evidence="1" key="1">
    <citation type="submission" date="2018-05" db="EMBL/GenBank/DDBJ databases">
        <authorList>
            <person name="Lanie J.A."/>
            <person name="Ng W.-L."/>
            <person name="Kazmierczak K.M."/>
            <person name="Andrzejewski T.M."/>
            <person name="Davidsen T.M."/>
            <person name="Wayne K.J."/>
            <person name="Tettelin H."/>
            <person name="Glass J.I."/>
            <person name="Rusch D."/>
            <person name="Podicherti R."/>
            <person name="Tsui H.-C.T."/>
            <person name="Winkler M.E."/>
        </authorList>
    </citation>
    <scope>NUCLEOTIDE SEQUENCE</scope>
</reference>
<evidence type="ECO:0000313" key="1">
    <source>
        <dbReference type="EMBL" id="SVC01541.1"/>
    </source>
</evidence>
<dbReference type="Gene3D" id="3.40.50.10320">
    <property type="entry name" value="LmbE-like"/>
    <property type="match status" value="1"/>
</dbReference>
<feature type="non-terminal residue" evidence="1">
    <location>
        <position position="90"/>
    </location>
</feature>
<dbReference type="AlphaFoldDB" id="A0A382ISC2"/>
<accession>A0A382ISC2</accession>
<dbReference type="SUPFAM" id="SSF102588">
    <property type="entry name" value="LmbE-like"/>
    <property type="match status" value="1"/>
</dbReference>
<organism evidence="1">
    <name type="scientific">marine metagenome</name>
    <dbReference type="NCBI Taxonomy" id="408172"/>
    <lineage>
        <taxon>unclassified sequences</taxon>
        <taxon>metagenomes</taxon>
        <taxon>ecological metagenomes</taxon>
    </lineage>
</organism>
<proteinExistence type="predicted"/>
<sequence length="90" mass="10197">MKVLVIAPHMDDEVLGCGGTIIRHVDSGDQVTVCIVANRAYDHKYELNLIEQEKDCCKKAKQILSYQDLIFLDLPDEKLDQSQIDIIIPL</sequence>
<dbReference type="InterPro" id="IPR024078">
    <property type="entry name" value="LmbE-like_dom_sf"/>
</dbReference>
<protein>
    <recommendedName>
        <fullName evidence="2">PIG-L family deacetylase</fullName>
    </recommendedName>
</protein>